<dbReference type="InterPro" id="IPR013022">
    <property type="entry name" value="Xyl_isomerase-like_TIM-brl"/>
</dbReference>
<evidence type="ECO:0000313" key="2">
    <source>
        <dbReference type="EMBL" id="GIQ66173.1"/>
    </source>
</evidence>
<comment type="caution">
    <text evidence="2">The sequence shown here is derived from an EMBL/GenBank/DDBJ whole genome shotgun (WGS) entry which is preliminary data.</text>
</comment>
<dbReference type="EMBL" id="BOVJ01000168">
    <property type="protein sequence ID" value="GIQ66173.1"/>
    <property type="molecule type" value="Genomic_DNA"/>
</dbReference>
<proteinExistence type="predicted"/>
<dbReference type="InterPro" id="IPR050312">
    <property type="entry name" value="IolE/XylAMocC-like"/>
</dbReference>
<dbReference type="SUPFAM" id="SSF51658">
    <property type="entry name" value="Xylose isomerase-like"/>
    <property type="match status" value="1"/>
</dbReference>
<dbReference type="PANTHER" id="PTHR12110:SF21">
    <property type="entry name" value="XYLOSE ISOMERASE-LIKE TIM BARREL DOMAIN-CONTAINING PROTEIN"/>
    <property type="match status" value="1"/>
</dbReference>
<feature type="domain" description="Xylose isomerase-like TIM barrel" evidence="1">
    <location>
        <begin position="21"/>
        <end position="238"/>
    </location>
</feature>
<organism evidence="2 3">
    <name type="scientific">Paenibacillus cisolokensis</name>
    <dbReference type="NCBI Taxonomy" id="1658519"/>
    <lineage>
        <taxon>Bacteria</taxon>
        <taxon>Bacillati</taxon>
        <taxon>Bacillota</taxon>
        <taxon>Bacilli</taxon>
        <taxon>Bacillales</taxon>
        <taxon>Paenibacillaceae</taxon>
        <taxon>Paenibacillus</taxon>
    </lineage>
</organism>
<dbReference type="Proteomes" id="UP000680304">
    <property type="component" value="Unassembled WGS sequence"/>
</dbReference>
<dbReference type="InterPro" id="IPR036237">
    <property type="entry name" value="Xyl_isomerase-like_sf"/>
</dbReference>
<name>A0ABQ4ND75_9BACL</name>
<gene>
    <name evidence="2" type="ORF">PACILC2_47410</name>
</gene>
<evidence type="ECO:0000259" key="1">
    <source>
        <dbReference type="Pfam" id="PF01261"/>
    </source>
</evidence>
<accession>A0ABQ4ND75</accession>
<dbReference type="PANTHER" id="PTHR12110">
    <property type="entry name" value="HYDROXYPYRUVATE ISOMERASE"/>
    <property type="match status" value="1"/>
</dbReference>
<evidence type="ECO:0000313" key="3">
    <source>
        <dbReference type="Proteomes" id="UP000680304"/>
    </source>
</evidence>
<keyword evidence="3" id="KW-1185">Reference proteome</keyword>
<dbReference type="RefSeq" id="WP_213530722.1">
    <property type="nucleotide sequence ID" value="NZ_BOVJ01000168.1"/>
</dbReference>
<protein>
    <recommendedName>
        <fullName evidence="1">Xylose isomerase-like TIM barrel domain-containing protein</fullName>
    </recommendedName>
</protein>
<sequence>MIKLGVNTVLFKDFDVETALRHIARCGYDGAELSAIKGMCEHLELDRWQEQAETVKAIADECGIGLLSMEVASLDETRLTKAFEAAAALGIPIVNVGPGGKSNVEEDLAQSIATLARLSALAHSYGVTLCVKAHVGNAIYNTPTTLRAMAAIQNPGFGIDMDPSHVYRAGENPEEALPQVLSRVKHIHIRDCKGRTAGPGDIFNQACGRGDIDLAAYCKAMVDGGYDGPVCLEVIGARGHSLAEVSIVAAESYGYLNACLKRLGARPSDVSTYVI</sequence>
<dbReference type="Gene3D" id="3.20.20.150">
    <property type="entry name" value="Divalent-metal-dependent TIM barrel enzymes"/>
    <property type="match status" value="1"/>
</dbReference>
<reference evidence="2 3" key="1">
    <citation type="submission" date="2021-04" db="EMBL/GenBank/DDBJ databases">
        <title>Draft genome sequence of Paenibacillus cisolokensis, LC2-13A.</title>
        <authorList>
            <person name="Uke A."/>
            <person name="Chhe C."/>
            <person name="Baramee S."/>
            <person name="Kosugi A."/>
        </authorList>
    </citation>
    <scope>NUCLEOTIDE SEQUENCE [LARGE SCALE GENOMIC DNA]</scope>
    <source>
        <strain evidence="2 3">LC2-13A</strain>
    </source>
</reference>
<dbReference type="Pfam" id="PF01261">
    <property type="entry name" value="AP_endonuc_2"/>
    <property type="match status" value="1"/>
</dbReference>